<name>A0A6C0EFN7_9ZZZZ</name>
<accession>A0A6C0EFN7</accession>
<evidence type="ECO:0000313" key="1">
    <source>
        <dbReference type="EMBL" id="QHT27079.1"/>
    </source>
</evidence>
<proteinExistence type="predicted"/>
<protein>
    <submittedName>
        <fullName evidence="1">Uncharacterized protein</fullName>
    </submittedName>
</protein>
<reference evidence="1" key="1">
    <citation type="journal article" date="2020" name="Nature">
        <title>Giant virus diversity and host interactions through global metagenomics.</title>
        <authorList>
            <person name="Schulz F."/>
            <person name="Roux S."/>
            <person name="Paez-Espino D."/>
            <person name="Jungbluth S."/>
            <person name="Walsh D.A."/>
            <person name="Denef V.J."/>
            <person name="McMahon K.D."/>
            <person name="Konstantinidis K.T."/>
            <person name="Eloe-Fadrosh E.A."/>
            <person name="Kyrpides N.C."/>
            <person name="Woyke T."/>
        </authorList>
    </citation>
    <scope>NUCLEOTIDE SEQUENCE</scope>
    <source>
        <strain evidence="1">GVMAG-M-3300023179-2</strain>
    </source>
</reference>
<dbReference type="AlphaFoldDB" id="A0A6C0EFN7"/>
<organism evidence="1">
    <name type="scientific">viral metagenome</name>
    <dbReference type="NCBI Taxonomy" id="1070528"/>
    <lineage>
        <taxon>unclassified sequences</taxon>
        <taxon>metagenomes</taxon>
        <taxon>organismal metagenomes</taxon>
    </lineage>
</organism>
<dbReference type="EMBL" id="MN739809">
    <property type="protein sequence ID" value="QHT27079.1"/>
    <property type="molecule type" value="Genomic_DNA"/>
</dbReference>
<sequence>MSTLSTIPNITLYALSGELIASGQYSNDLWKQIKLFKDISKKNPHKITFIPHNTDIILEFFDDLICSSYGTEFTVIYQKISIEDYKIMYCKSSCNNYEYYAENPYIPESCDCEYCLYDEKKMKASHNRDERIYNFYINNYGN</sequence>